<dbReference type="SUPFAM" id="SSF53756">
    <property type="entry name" value="UDP-Glycosyltransferase/glycogen phosphorylase"/>
    <property type="match status" value="1"/>
</dbReference>
<dbReference type="Gene3D" id="3.40.50.2000">
    <property type="entry name" value="Glycogen Phosphorylase B"/>
    <property type="match status" value="2"/>
</dbReference>
<dbReference type="InterPro" id="IPR002213">
    <property type="entry name" value="UDP_glucos_trans"/>
</dbReference>
<organism evidence="4 5">
    <name type="scientific">Streptococcus dentapri</name>
    <dbReference type="NCBI Taxonomy" id="573564"/>
    <lineage>
        <taxon>Bacteria</taxon>
        <taxon>Bacillati</taxon>
        <taxon>Bacillota</taxon>
        <taxon>Bacilli</taxon>
        <taxon>Lactobacillales</taxon>
        <taxon>Streptococcaceae</taxon>
        <taxon>Streptococcus</taxon>
    </lineage>
</organism>
<evidence type="ECO:0000256" key="2">
    <source>
        <dbReference type="ARBA" id="ARBA00022679"/>
    </source>
</evidence>
<gene>
    <name evidence="4" type="ORF">ACFOSE_01440</name>
</gene>
<protein>
    <submittedName>
        <fullName evidence="4">Macrolide family glycosyltransferase</fullName>
    </submittedName>
</protein>
<evidence type="ECO:0000259" key="3">
    <source>
        <dbReference type="Pfam" id="PF06722"/>
    </source>
</evidence>
<dbReference type="InterPro" id="IPR050426">
    <property type="entry name" value="Glycosyltransferase_28"/>
</dbReference>
<dbReference type="EMBL" id="JBHSAC010000011">
    <property type="protein sequence ID" value="MFC3931466.1"/>
    <property type="molecule type" value="Genomic_DNA"/>
</dbReference>
<feature type="domain" description="Erythromycin biosynthesis protein CIII-like C-terminal" evidence="3">
    <location>
        <begin position="255"/>
        <end position="375"/>
    </location>
</feature>
<dbReference type="RefSeq" id="WP_380429541.1">
    <property type="nucleotide sequence ID" value="NZ_JBHSAC010000011.1"/>
</dbReference>
<dbReference type="Proteomes" id="UP001595901">
    <property type="component" value="Unassembled WGS sequence"/>
</dbReference>
<keyword evidence="2" id="KW-0808">Transferase</keyword>
<comment type="similarity">
    <text evidence="1">Belongs to the UDP-glycosyltransferase family.</text>
</comment>
<accession>A0ABV8CZ83</accession>
<evidence type="ECO:0000313" key="4">
    <source>
        <dbReference type="EMBL" id="MFC3931466.1"/>
    </source>
</evidence>
<dbReference type="PANTHER" id="PTHR48050">
    <property type="entry name" value="STEROL 3-BETA-GLUCOSYLTRANSFERASE"/>
    <property type="match status" value="1"/>
</dbReference>
<dbReference type="InterPro" id="IPR006326">
    <property type="entry name" value="UDPGT_MGT-like"/>
</dbReference>
<dbReference type="PANTHER" id="PTHR48050:SF13">
    <property type="entry name" value="STEROL 3-BETA-GLUCOSYLTRANSFERASE UGT80A2"/>
    <property type="match status" value="1"/>
</dbReference>
<keyword evidence="5" id="KW-1185">Reference proteome</keyword>
<sequence>MGKRIIFMGVPAFGHTNPTLFLVKQLINNGHQVRYYSISNFRETLEHLGAEVICYNDKLDYFTVEQVNQPLHNQKNHLTILLSFISKAMDDIINTYLEDIRNYQPDIIVGDSLALWAPVIADRLEIPYVSSNTHFVFNEYTPSMMSIPVNYKSLLEIPEVLKNYKKIKKLGYPTKKLTDLVFTRTDCSIIVTTSKDFQPAGNTFGQNVHFVGPIIRESQTVLEKGDRPLIYIALGTVNNQAKEFYQQCFKALANENVTVILSVGNKTAIEDLGRIPDNFRVAHQVDQIAVLKIADVFLTHCGLNSTSEGLYYQIPLLLFPQTDEQSIVADQVLQLGAGLKLDNIESDTIAQGINRLLTESTYKKQAIKISQDFKASGGVTKAIEVILNNCR</sequence>
<reference evidence="5" key="1">
    <citation type="journal article" date="2019" name="Int. J. Syst. Evol. Microbiol.">
        <title>The Global Catalogue of Microorganisms (GCM) 10K type strain sequencing project: providing services to taxonomists for standard genome sequencing and annotation.</title>
        <authorList>
            <consortium name="The Broad Institute Genomics Platform"/>
            <consortium name="The Broad Institute Genome Sequencing Center for Infectious Disease"/>
            <person name="Wu L."/>
            <person name="Ma J."/>
        </authorList>
    </citation>
    <scope>NUCLEOTIDE SEQUENCE [LARGE SCALE GENOMIC DNA]</scope>
    <source>
        <strain evidence="5">CCUG 58728</strain>
    </source>
</reference>
<dbReference type="CDD" id="cd03784">
    <property type="entry name" value="GT1_Gtf-like"/>
    <property type="match status" value="1"/>
</dbReference>
<name>A0ABV8CZ83_9STRE</name>
<dbReference type="Pfam" id="PF06722">
    <property type="entry name" value="EryCIII-like_C"/>
    <property type="match status" value="1"/>
</dbReference>
<comment type="caution">
    <text evidence="4">The sequence shown here is derived from an EMBL/GenBank/DDBJ whole genome shotgun (WGS) entry which is preliminary data.</text>
</comment>
<evidence type="ECO:0000256" key="1">
    <source>
        <dbReference type="ARBA" id="ARBA00009995"/>
    </source>
</evidence>
<evidence type="ECO:0000313" key="5">
    <source>
        <dbReference type="Proteomes" id="UP001595901"/>
    </source>
</evidence>
<proteinExistence type="inferred from homology"/>
<dbReference type="InterPro" id="IPR010610">
    <property type="entry name" value="EryCIII-like_C"/>
</dbReference>
<dbReference type="NCBIfam" id="TIGR01426">
    <property type="entry name" value="MGT"/>
    <property type="match status" value="1"/>
</dbReference>